<keyword evidence="3" id="KW-0472">Membrane</keyword>
<dbReference type="Proteomes" id="UP001597282">
    <property type="component" value="Unassembled WGS sequence"/>
</dbReference>
<evidence type="ECO:0000256" key="2">
    <source>
        <dbReference type="SAM" id="MobiDB-lite"/>
    </source>
</evidence>
<dbReference type="InterPro" id="IPR050922">
    <property type="entry name" value="LytR/CpsA/Psr_CW_biosynth"/>
</dbReference>
<evidence type="ECO:0000256" key="3">
    <source>
        <dbReference type="SAM" id="Phobius"/>
    </source>
</evidence>
<keyword evidence="6" id="KW-1185">Reference proteome</keyword>
<proteinExistence type="inferred from homology"/>
<dbReference type="Gene3D" id="3.40.630.190">
    <property type="entry name" value="LCP protein"/>
    <property type="match status" value="1"/>
</dbReference>
<evidence type="ECO:0000256" key="1">
    <source>
        <dbReference type="ARBA" id="ARBA00006068"/>
    </source>
</evidence>
<name>A0ABW4CCV4_9BACL</name>
<feature type="region of interest" description="Disordered" evidence="2">
    <location>
        <begin position="323"/>
        <end position="363"/>
    </location>
</feature>
<protein>
    <submittedName>
        <fullName evidence="5">LCP family protein</fullName>
    </submittedName>
</protein>
<evidence type="ECO:0000313" key="6">
    <source>
        <dbReference type="Proteomes" id="UP001597282"/>
    </source>
</evidence>
<comment type="caution">
    <text evidence="5">The sequence shown here is derived from an EMBL/GenBank/DDBJ whole genome shotgun (WGS) entry which is preliminary data.</text>
</comment>
<dbReference type="Pfam" id="PF03816">
    <property type="entry name" value="LytR_cpsA_psr"/>
    <property type="match status" value="1"/>
</dbReference>
<evidence type="ECO:0000313" key="5">
    <source>
        <dbReference type="EMBL" id="MFD1427370.1"/>
    </source>
</evidence>
<keyword evidence="3" id="KW-0812">Transmembrane</keyword>
<accession>A0ABW4CCV4</accession>
<evidence type="ECO:0000259" key="4">
    <source>
        <dbReference type="Pfam" id="PF03816"/>
    </source>
</evidence>
<dbReference type="InterPro" id="IPR004474">
    <property type="entry name" value="LytR_CpsA_psr"/>
</dbReference>
<keyword evidence="3" id="KW-1133">Transmembrane helix</keyword>
<feature type="transmembrane region" description="Helical" evidence="3">
    <location>
        <begin position="12"/>
        <end position="33"/>
    </location>
</feature>
<feature type="compositionally biased region" description="Acidic residues" evidence="2">
    <location>
        <begin position="335"/>
        <end position="345"/>
    </location>
</feature>
<dbReference type="PANTHER" id="PTHR33392">
    <property type="entry name" value="POLYISOPRENYL-TEICHOIC ACID--PEPTIDOGLYCAN TEICHOIC ACID TRANSFERASE TAGU"/>
    <property type="match status" value="1"/>
</dbReference>
<sequence>MDRVRKKNRRKLWLRILTVFMVGIIGVSSYFIYQVWAAADQSFDPLNRAKSDKRDKKITMDDPFTVLLVGTDVRTSEAKDWRSDVLMVAAVNPKKNSIKMLSIPRDTYAAIPNSNGVKTKINSAPYYGTRSEVGPMTNTVQTVENFLNIPIDYYLRINFNGFIEAVDAVGGVDVNVPFDFNMRLFYKWYTFKEGPAHLNGHEALAYVRMRKSDPEGDQGRNKRQKEVLQALMTQLTSVKTVSKVDDLLEAVGNNLNHNLEIKQMIALQDTYRKIPKDRTETLEINGENSKNNPQGIWFYLVSDDERLRISNLLRKQLKLPLQTLDGQPYTPSESQDSEQGTEEGTGEGTGNGTEGTTGTSGIN</sequence>
<dbReference type="RefSeq" id="WP_380165333.1">
    <property type="nucleotide sequence ID" value="NZ_JBHTNU010000009.1"/>
</dbReference>
<reference evidence="6" key="1">
    <citation type="journal article" date="2019" name="Int. J. Syst. Evol. Microbiol.">
        <title>The Global Catalogue of Microorganisms (GCM) 10K type strain sequencing project: providing services to taxonomists for standard genome sequencing and annotation.</title>
        <authorList>
            <consortium name="The Broad Institute Genomics Platform"/>
            <consortium name="The Broad Institute Genome Sequencing Center for Infectious Disease"/>
            <person name="Wu L."/>
            <person name="Ma J."/>
        </authorList>
    </citation>
    <scope>NUCLEOTIDE SEQUENCE [LARGE SCALE GENOMIC DNA]</scope>
    <source>
        <strain evidence="6">S1</strain>
    </source>
</reference>
<organism evidence="5 6">
    <name type="scientific">Kroppenstedtia sanguinis</name>
    <dbReference type="NCBI Taxonomy" id="1380684"/>
    <lineage>
        <taxon>Bacteria</taxon>
        <taxon>Bacillati</taxon>
        <taxon>Bacillota</taxon>
        <taxon>Bacilli</taxon>
        <taxon>Bacillales</taxon>
        <taxon>Thermoactinomycetaceae</taxon>
        <taxon>Kroppenstedtia</taxon>
    </lineage>
</organism>
<comment type="similarity">
    <text evidence="1">Belongs to the LytR/CpsA/Psr (LCP) family.</text>
</comment>
<dbReference type="PANTHER" id="PTHR33392:SF6">
    <property type="entry name" value="POLYISOPRENYL-TEICHOIC ACID--PEPTIDOGLYCAN TEICHOIC ACID TRANSFERASE TAGU"/>
    <property type="match status" value="1"/>
</dbReference>
<feature type="compositionally biased region" description="Gly residues" evidence="2">
    <location>
        <begin position="346"/>
        <end position="355"/>
    </location>
</feature>
<dbReference type="EMBL" id="JBHTNU010000009">
    <property type="protein sequence ID" value="MFD1427370.1"/>
    <property type="molecule type" value="Genomic_DNA"/>
</dbReference>
<feature type="domain" description="Cell envelope-related transcriptional attenuator" evidence="4">
    <location>
        <begin position="82"/>
        <end position="236"/>
    </location>
</feature>
<gene>
    <name evidence="5" type="ORF">ACFQ4Y_10570</name>
</gene>
<dbReference type="NCBIfam" id="TIGR00350">
    <property type="entry name" value="lytR_cpsA_psr"/>
    <property type="match status" value="1"/>
</dbReference>